<keyword evidence="2" id="KW-1185">Reference proteome</keyword>
<dbReference type="RefSeq" id="WP_320182635.1">
    <property type="nucleotide sequence ID" value="NZ_CP138332.1"/>
</dbReference>
<protein>
    <submittedName>
        <fullName evidence="1">YncE family protein</fullName>
    </submittedName>
</protein>
<organism evidence="1 2">
    <name type="scientific">Sphingobacterium bambusae</name>
    <dbReference type="NCBI Taxonomy" id="662858"/>
    <lineage>
        <taxon>Bacteria</taxon>
        <taxon>Pseudomonadati</taxon>
        <taxon>Bacteroidota</taxon>
        <taxon>Sphingobacteriia</taxon>
        <taxon>Sphingobacteriales</taxon>
        <taxon>Sphingobacteriaceae</taxon>
        <taxon>Sphingobacterium</taxon>
    </lineage>
</organism>
<dbReference type="EMBL" id="JBHUPB010000004">
    <property type="protein sequence ID" value="MFD2966937.1"/>
    <property type="molecule type" value="Genomic_DNA"/>
</dbReference>
<dbReference type="SUPFAM" id="SSF50969">
    <property type="entry name" value="YVTN repeat-like/Quinoprotein amine dehydrogenase"/>
    <property type="match status" value="1"/>
</dbReference>
<dbReference type="Gene3D" id="2.130.10.10">
    <property type="entry name" value="YVTN repeat-like/Quinoprotein amine dehydrogenase"/>
    <property type="match status" value="1"/>
</dbReference>
<dbReference type="PROSITE" id="PS51257">
    <property type="entry name" value="PROKAR_LIPOPROTEIN"/>
    <property type="match status" value="1"/>
</dbReference>
<sequence length="435" mass="48893">MKKLLNVLTGVILLIAACGKNDPAPPEPEAPPAMFSDKIELKQPKIEGDAVKLSWSILDNSNFYSYIILRKDTPDGLLATVGEMVMDSRTTTILDEQVPYSPEVVYQIVGQVRNGAPIYSNTVSHKTAGVNLLNISPYDVIYNGTQQLLYFFEQNGRISMYDLKTEKIIKQIETKATTGYADMESFNGKTELYVPRNDGWIFVYDALTLEKITQITVGTESTSVVSQNNILYVSTSSSSWPRGPLKVYRRADRALITETGDYERTRLRKVPGSNTRLVEVTMFIGPTNQYFYEFTKEGSAIQLFTDRYHGDYPLDASIFAFFPNGSKYITASQGAIYNINLTYDKSLPRGNLEYSDFCFDDAGQSIYAATTGKSIEVYSTSEYSHLKSIRTKAYPYKIFKTPQGILSVSTMIKHSGQFSSYYPTHNKVLIEKLNP</sequence>
<reference evidence="2" key="1">
    <citation type="journal article" date="2019" name="Int. J. Syst. Evol. Microbiol.">
        <title>The Global Catalogue of Microorganisms (GCM) 10K type strain sequencing project: providing services to taxonomists for standard genome sequencing and annotation.</title>
        <authorList>
            <consortium name="The Broad Institute Genomics Platform"/>
            <consortium name="The Broad Institute Genome Sequencing Center for Infectious Disease"/>
            <person name="Wu L."/>
            <person name="Ma J."/>
        </authorList>
    </citation>
    <scope>NUCLEOTIDE SEQUENCE [LARGE SCALE GENOMIC DNA]</scope>
    <source>
        <strain evidence="2">KCTC 22814</strain>
    </source>
</reference>
<dbReference type="InterPro" id="IPR011044">
    <property type="entry name" value="Quino_amine_DH_bsu"/>
</dbReference>
<dbReference type="InterPro" id="IPR015943">
    <property type="entry name" value="WD40/YVTN_repeat-like_dom_sf"/>
</dbReference>
<comment type="caution">
    <text evidence="1">The sequence shown here is derived from an EMBL/GenBank/DDBJ whole genome shotgun (WGS) entry which is preliminary data.</text>
</comment>
<accession>A0ABW6BBR4</accession>
<proteinExistence type="predicted"/>
<dbReference type="Proteomes" id="UP001597525">
    <property type="component" value="Unassembled WGS sequence"/>
</dbReference>
<gene>
    <name evidence="1" type="ORF">ACFS7Y_06040</name>
</gene>
<name>A0ABW6BBR4_9SPHI</name>
<evidence type="ECO:0000313" key="1">
    <source>
        <dbReference type="EMBL" id="MFD2966937.1"/>
    </source>
</evidence>
<evidence type="ECO:0000313" key="2">
    <source>
        <dbReference type="Proteomes" id="UP001597525"/>
    </source>
</evidence>